<evidence type="ECO:0000256" key="2">
    <source>
        <dbReference type="ARBA" id="ARBA00001947"/>
    </source>
</evidence>
<feature type="domain" description="Nudix hydrolase" evidence="11">
    <location>
        <begin position="187"/>
        <end position="314"/>
    </location>
</feature>
<comment type="cofactor">
    <cofactor evidence="1">
        <name>Mg(2+)</name>
        <dbReference type="ChEBI" id="CHEBI:18420"/>
    </cofactor>
</comment>
<name>A0A212LI73_9HYPH</name>
<dbReference type="Pfam" id="PF09297">
    <property type="entry name" value="Zn_ribbon_NUD"/>
    <property type="match status" value="1"/>
</dbReference>
<dbReference type="PROSITE" id="PS51462">
    <property type="entry name" value="NUDIX"/>
    <property type="match status" value="1"/>
</dbReference>
<comment type="catalytic activity">
    <reaction evidence="9">
        <text>a 5'-end NAD(+)-phospho-ribonucleoside in mRNA + H2O = a 5'-end phospho-adenosine-phospho-ribonucleoside in mRNA + beta-nicotinamide D-ribonucleotide + 2 H(+)</text>
        <dbReference type="Rhea" id="RHEA:60876"/>
        <dbReference type="Rhea" id="RHEA-COMP:15698"/>
        <dbReference type="Rhea" id="RHEA-COMP:15719"/>
        <dbReference type="ChEBI" id="CHEBI:14649"/>
        <dbReference type="ChEBI" id="CHEBI:15377"/>
        <dbReference type="ChEBI" id="CHEBI:15378"/>
        <dbReference type="ChEBI" id="CHEBI:144029"/>
        <dbReference type="ChEBI" id="CHEBI:144051"/>
    </reaction>
    <physiologicalReaction direction="left-to-right" evidence="9">
        <dbReference type="Rhea" id="RHEA:60877"/>
    </physiologicalReaction>
</comment>
<evidence type="ECO:0000256" key="7">
    <source>
        <dbReference type="ARBA" id="ARBA00022842"/>
    </source>
</evidence>
<evidence type="ECO:0000256" key="6">
    <source>
        <dbReference type="ARBA" id="ARBA00022801"/>
    </source>
</evidence>
<proteinExistence type="inferred from homology"/>
<dbReference type="AlphaFoldDB" id="A0A212LI73"/>
<dbReference type="InterPro" id="IPR015375">
    <property type="entry name" value="NADH_PPase-like_N"/>
</dbReference>
<dbReference type="InterPro" id="IPR000086">
    <property type="entry name" value="NUDIX_hydrolase_dom"/>
</dbReference>
<dbReference type="InterPro" id="IPR050241">
    <property type="entry name" value="NAD-cap_RNA_hydrolase_NudC"/>
</dbReference>
<accession>A0A212LI73</accession>
<dbReference type="InterPro" id="IPR015376">
    <property type="entry name" value="Znr_NADH_PPase"/>
</dbReference>
<comment type="cofactor">
    <cofactor evidence="2">
        <name>Zn(2+)</name>
        <dbReference type="ChEBI" id="CHEBI:29105"/>
    </cofactor>
</comment>
<dbReference type="NCBIfam" id="NF001299">
    <property type="entry name" value="PRK00241.1"/>
    <property type="match status" value="1"/>
</dbReference>
<keyword evidence="6" id="KW-0378">Hydrolase</keyword>
<dbReference type="PROSITE" id="PS00893">
    <property type="entry name" value="NUDIX_BOX"/>
    <property type="match status" value="1"/>
</dbReference>
<dbReference type="GO" id="GO:0035529">
    <property type="term" value="F:NADH pyrophosphatase activity"/>
    <property type="evidence" value="ECO:0007669"/>
    <property type="project" value="TreeGrafter"/>
</dbReference>
<organism evidence="12">
    <name type="scientific">uncultured Pleomorphomonas sp</name>
    <dbReference type="NCBI Taxonomy" id="442121"/>
    <lineage>
        <taxon>Bacteria</taxon>
        <taxon>Pseudomonadati</taxon>
        <taxon>Pseudomonadota</taxon>
        <taxon>Alphaproteobacteria</taxon>
        <taxon>Hyphomicrobiales</taxon>
        <taxon>Pleomorphomonadaceae</taxon>
        <taxon>Pleomorphomonas</taxon>
        <taxon>environmental samples</taxon>
    </lineage>
</organism>
<keyword evidence="7" id="KW-0460">Magnesium</keyword>
<evidence type="ECO:0000256" key="10">
    <source>
        <dbReference type="SAM" id="MobiDB-lite"/>
    </source>
</evidence>
<evidence type="ECO:0000256" key="3">
    <source>
        <dbReference type="ARBA" id="ARBA00009595"/>
    </source>
</evidence>
<comment type="similarity">
    <text evidence="3">Belongs to the Nudix hydrolase family. NudC subfamily.</text>
</comment>
<evidence type="ECO:0000256" key="5">
    <source>
        <dbReference type="ARBA" id="ARBA00022723"/>
    </source>
</evidence>
<evidence type="ECO:0000256" key="9">
    <source>
        <dbReference type="ARBA" id="ARBA00023679"/>
    </source>
</evidence>
<dbReference type="Gene3D" id="3.90.79.20">
    <property type="match status" value="1"/>
</dbReference>
<reference evidence="12" key="1">
    <citation type="submission" date="2016-08" db="EMBL/GenBank/DDBJ databases">
        <authorList>
            <person name="Seilhamer J.J."/>
        </authorList>
    </citation>
    <scope>NUCLEOTIDE SEQUENCE</scope>
    <source>
        <strain evidence="12">86</strain>
    </source>
</reference>
<dbReference type="Pfam" id="PF00293">
    <property type="entry name" value="NUDIX"/>
    <property type="match status" value="1"/>
</dbReference>
<dbReference type="InterPro" id="IPR049734">
    <property type="entry name" value="NudC-like_C"/>
</dbReference>
<gene>
    <name evidence="12" type="ORF">KL86PLE_41049</name>
</gene>
<feature type="region of interest" description="Disordered" evidence="10">
    <location>
        <begin position="1"/>
        <end position="22"/>
    </location>
</feature>
<dbReference type="PANTHER" id="PTHR42904:SF6">
    <property type="entry name" value="NAD-CAPPED RNA HYDROLASE NUDT12"/>
    <property type="match status" value="1"/>
</dbReference>
<protein>
    <recommendedName>
        <fullName evidence="4">NAD(+) diphosphatase</fullName>
        <ecNumber evidence="4">3.6.1.22</ecNumber>
    </recommendedName>
</protein>
<evidence type="ECO:0000259" key="11">
    <source>
        <dbReference type="PROSITE" id="PS51462"/>
    </source>
</evidence>
<sequence>MRPALGAGTRKANRKMILPPDPSSGFDWSSHNTYSVNPLHRHSEQRADGALVQRHLADPHRRLMMLFGDRVLVKSGRLDFEGSAANALFQETETQIFLGLDLEGRPWFAGEFKNEPELEPGEALVDLRSLARDALVGADGYGPVAQARATLFWHQRHRFCGVCGAPTVSIAAGYQRNCTGCGTQHFPRTDPVVIMLIQDGEDRVLLGRTPRFEAGMYTCLAGFMEPGETVEDAVRREVKEESGIDVGAVRYHASQPWPFPANLMLGCYGEAISTDIKVDKAEMDDCAWFSRDDVKAMLQTTEVGKLHCPPKLAVARHLIEVWAALK</sequence>
<dbReference type="InterPro" id="IPR015797">
    <property type="entry name" value="NUDIX_hydrolase-like_dom_sf"/>
</dbReference>
<evidence type="ECO:0000313" key="12">
    <source>
        <dbReference type="EMBL" id="SCM77244.1"/>
    </source>
</evidence>
<keyword evidence="8" id="KW-0520">NAD</keyword>
<dbReference type="EC" id="3.6.1.22" evidence="4"/>
<dbReference type="GO" id="GO:0005829">
    <property type="term" value="C:cytosol"/>
    <property type="evidence" value="ECO:0007669"/>
    <property type="project" value="TreeGrafter"/>
</dbReference>
<dbReference type="GO" id="GO:0019677">
    <property type="term" value="P:NAD+ catabolic process"/>
    <property type="evidence" value="ECO:0007669"/>
    <property type="project" value="TreeGrafter"/>
</dbReference>
<dbReference type="InterPro" id="IPR020084">
    <property type="entry name" value="NUDIX_hydrolase_CS"/>
</dbReference>
<dbReference type="GO" id="GO:0046872">
    <property type="term" value="F:metal ion binding"/>
    <property type="evidence" value="ECO:0007669"/>
    <property type="project" value="UniProtKB-KW"/>
</dbReference>
<evidence type="ECO:0000256" key="1">
    <source>
        <dbReference type="ARBA" id="ARBA00001946"/>
    </source>
</evidence>
<dbReference type="GO" id="GO:0006742">
    <property type="term" value="P:NADP+ catabolic process"/>
    <property type="evidence" value="ECO:0007669"/>
    <property type="project" value="TreeGrafter"/>
</dbReference>
<evidence type="ECO:0000256" key="8">
    <source>
        <dbReference type="ARBA" id="ARBA00023027"/>
    </source>
</evidence>
<evidence type="ECO:0000256" key="4">
    <source>
        <dbReference type="ARBA" id="ARBA00012381"/>
    </source>
</evidence>
<dbReference type="Pfam" id="PF09296">
    <property type="entry name" value="NUDIX-like"/>
    <property type="match status" value="1"/>
</dbReference>
<keyword evidence="5" id="KW-0479">Metal-binding</keyword>
<dbReference type="EMBL" id="FMJD01000008">
    <property type="protein sequence ID" value="SCM77244.1"/>
    <property type="molecule type" value="Genomic_DNA"/>
</dbReference>
<dbReference type="SUPFAM" id="SSF55811">
    <property type="entry name" value="Nudix"/>
    <property type="match status" value="1"/>
</dbReference>
<dbReference type="PANTHER" id="PTHR42904">
    <property type="entry name" value="NUDIX HYDROLASE, NUDC SUBFAMILY"/>
    <property type="match status" value="1"/>
</dbReference>
<dbReference type="CDD" id="cd03429">
    <property type="entry name" value="NUDIX_NADH_pyrophosphatase_Nudt13"/>
    <property type="match status" value="1"/>
</dbReference>
<dbReference type="Gene3D" id="3.90.79.10">
    <property type="entry name" value="Nucleoside Triphosphate Pyrophosphohydrolase"/>
    <property type="match status" value="1"/>
</dbReference>